<dbReference type="InterPro" id="IPR007060">
    <property type="entry name" value="FtsL/DivIC"/>
</dbReference>
<reference evidence="2 3" key="1">
    <citation type="submission" date="2016-09" db="EMBL/GenBank/DDBJ databases">
        <authorList>
            <person name="Capua I."/>
            <person name="De Benedictis P."/>
            <person name="Joannis T."/>
            <person name="Lombin L.H."/>
            <person name="Cattoli G."/>
        </authorList>
    </citation>
    <scope>NUCLEOTIDE SEQUENCE [LARGE SCALE GENOMIC DNA]</scope>
    <source>
        <strain evidence="2 3">GluBS11</strain>
    </source>
</reference>
<keyword evidence="1" id="KW-0812">Transmembrane</keyword>
<gene>
    <name evidence="2" type="ORF">SAMN05421730_10477</name>
</gene>
<proteinExistence type="predicted"/>
<sequence length="107" mass="12746">MEKRRRNKRRWSNRSNRDNKLGMVSIGAVLIMVLIVVAVNCLRLHDKNLEYSHKEKVLQEQIAEEQKRTEEIQELEKYVKTKKYIEEVAKEKLGLVYEDEIIFKAAD</sequence>
<keyword evidence="1" id="KW-1133">Transmembrane helix</keyword>
<dbReference type="Pfam" id="PF04977">
    <property type="entry name" value="DivIC"/>
    <property type="match status" value="1"/>
</dbReference>
<feature type="transmembrane region" description="Helical" evidence="1">
    <location>
        <begin position="21"/>
        <end position="39"/>
    </location>
</feature>
<dbReference type="AlphaFoldDB" id="A0A1D3TYN1"/>
<dbReference type="STRING" id="1619234.SAMN05421730_10477"/>
<organism evidence="2 3">
    <name type="scientific">Anaerobium acetethylicum</name>
    <dbReference type="NCBI Taxonomy" id="1619234"/>
    <lineage>
        <taxon>Bacteria</taxon>
        <taxon>Bacillati</taxon>
        <taxon>Bacillota</taxon>
        <taxon>Clostridia</taxon>
        <taxon>Lachnospirales</taxon>
        <taxon>Lachnospiraceae</taxon>
        <taxon>Anaerobium</taxon>
    </lineage>
</organism>
<accession>A0A1D3TYN1</accession>
<keyword evidence="3" id="KW-1185">Reference proteome</keyword>
<evidence type="ECO:0000313" key="3">
    <source>
        <dbReference type="Proteomes" id="UP000199315"/>
    </source>
</evidence>
<dbReference type="Proteomes" id="UP000199315">
    <property type="component" value="Unassembled WGS sequence"/>
</dbReference>
<protein>
    <submittedName>
        <fullName evidence="2">Septum formation initiator</fullName>
    </submittedName>
</protein>
<keyword evidence="1" id="KW-0472">Membrane</keyword>
<dbReference type="EMBL" id="FMKA01000047">
    <property type="protein sequence ID" value="SCP99581.1"/>
    <property type="molecule type" value="Genomic_DNA"/>
</dbReference>
<name>A0A1D3TYN1_9FIRM</name>
<evidence type="ECO:0000313" key="2">
    <source>
        <dbReference type="EMBL" id="SCP99581.1"/>
    </source>
</evidence>
<evidence type="ECO:0000256" key="1">
    <source>
        <dbReference type="SAM" id="Phobius"/>
    </source>
</evidence>
<dbReference type="RefSeq" id="WP_091236891.1">
    <property type="nucleotide sequence ID" value="NZ_FMKA01000047.1"/>
</dbReference>
<dbReference type="OrthoDB" id="1771181at2"/>